<evidence type="ECO:0000259" key="1">
    <source>
        <dbReference type="Pfam" id="PF01408"/>
    </source>
</evidence>
<organism evidence="2 3">
    <name type="scientific">Streptomyces canus</name>
    <dbReference type="NCBI Taxonomy" id="58343"/>
    <lineage>
        <taxon>Bacteria</taxon>
        <taxon>Bacillati</taxon>
        <taxon>Actinomycetota</taxon>
        <taxon>Actinomycetes</taxon>
        <taxon>Kitasatosporales</taxon>
        <taxon>Streptomycetaceae</taxon>
        <taxon>Streptomyces</taxon>
        <taxon>Streptomyces aurantiacus group</taxon>
    </lineage>
</organism>
<dbReference type="Pfam" id="PF01408">
    <property type="entry name" value="GFO_IDH_MocA"/>
    <property type="match status" value="1"/>
</dbReference>
<evidence type="ECO:0000313" key="3">
    <source>
        <dbReference type="Proteomes" id="UP001234216"/>
    </source>
</evidence>
<dbReference type="EMBL" id="JAUSZV010000005">
    <property type="protein sequence ID" value="MDQ0906070.1"/>
    <property type="molecule type" value="Genomic_DNA"/>
</dbReference>
<proteinExistence type="predicted"/>
<dbReference type="Gene3D" id="3.40.50.720">
    <property type="entry name" value="NAD(P)-binding Rossmann-like Domain"/>
    <property type="match status" value="1"/>
</dbReference>
<dbReference type="Proteomes" id="UP001234216">
    <property type="component" value="Unassembled WGS sequence"/>
</dbReference>
<dbReference type="GO" id="GO:0000166">
    <property type="term" value="F:nucleotide binding"/>
    <property type="evidence" value="ECO:0007669"/>
    <property type="project" value="InterPro"/>
</dbReference>
<gene>
    <name evidence="2" type="ORF">QFZ22_002055</name>
</gene>
<dbReference type="InterPro" id="IPR036291">
    <property type="entry name" value="NAD(P)-bd_dom_sf"/>
</dbReference>
<dbReference type="InterPro" id="IPR000683">
    <property type="entry name" value="Gfo/Idh/MocA-like_OxRdtase_N"/>
</dbReference>
<accession>A0AAW8FAE7</accession>
<name>A0AAW8FAE7_9ACTN</name>
<dbReference type="RefSeq" id="WP_306973535.1">
    <property type="nucleotide sequence ID" value="NZ_JAUSYQ010000002.1"/>
</dbReference>
<dbReference type="AlphaFoldDB" id="A0AAW8FAE7"/>
<dbReference type="SUPFAM" id="SSF51735">
    <property type="entry name" value="NAD(P)-binding Rossmann-fold domains"/>
    <property type="match status" value="1"/>
</dbReference>
<sequence length="59" mass="5867">MTVRVGVIGAGVMGADHVRLLHGFVPSAEAVAVADVDGTRARAVASGVPGRSSAPTRGR</sequence>
<evidence type="ECO:0000313" key="2">
    <source>
        <dbReference type="EMBL" id="MDQ0906070.1"/>
    </source>
</evidence>
<feature type="domain" description="Gfo/Idh/MocA-like oxidoreductase N-terminal" evidence="1">
    <location>
        <begin position="3"/>
        <end position="46"/>
    </location>
</feature>
<protein>
    <submittedName>
        <fullName evidence="2">Dehydrogenase</fullName>
    </submittedName>
</protein>
<reference evidence="2" key="1">
    <citation type="submission" date="2023-07" db="EMBL/GenBank/DDBJ databases">
        <title>Comparative genomics of wheat-associated soil bacteria to identify genetic determinants of phenazine resistance.</title>
        <authorList>
            <person name="Mouncey N."/>
        </authorList>
    </citation>
    <scope>NUCLEOTIDE SEQUENCE</scope>
    <source>
        <strain evidence="2">V4I22</strain>
    </source>
</reference>
<comment type="caution">
    <text evidence="2">The sequence shown here is derived from an EMBL/GenBank/DDBJ whole genome shotgun (WGS) entry which is preliminary data.</text>
</comment>